<evidence type="ECO:0000259" key="7">
    <source>
        <dbReference type="PROSITE" id="PS50013"/>
    </source>
</evidence>
<dbReference type="EMBL" id="NBNE01002510">
    <property type="protein sequence ID" value="OWZ10245.1"/>
    <property type="molecule type" value="Genomic_DNA"/>
</dbReference>
<evidence type="ECO:0000256" key="5">
    <source>
        <dbReference type="ARBA" id="ARBA00023268"/>
    </source>
</evidence>
<keyword evidence="10" id="KW-1185">Reference proteome</keyword>
<dbReference type="Pfam" id="PF00078">
    <property type="entry name" value="RVT_1"/>
    <property type="match status" value="1"/>
</dbReference>
<dbReference type="InterPro" id="IPR043128">
    <property type="entry name" value="Rev_trsase/Diguanyl_cyclase"/>
</dbReference>
<dbReference type="InterPro" id="IPR000953">
    <property type="entry name" value="Chromo/chromo_shadow_dom"/>
</dbReference>
<evidence type="ECO:0000313" key="9">
    <source>
        <dbReference type="EMBL" id="OWZ10245.1"/>
    </source>
</evidence>
<dbReference type="PANTHER" id="PTHR37984:SF5">
    <property type="entry name" value="PROTEIN NYNRIN-LIKE"/>
    <property type="match status" value="1"/>
</dbReference>
<dbReference type="InterPro" id="IPR001584">
    <property type="entry name" value="Integrase_cat-core"/>
</dbReference>
<comment type="caution">
    <text evidence="9">The sequence shown here is derived from an EMBL/GenBank/DDBJ whole genome shotgun (WGS) entry which is preliminary data.</text>
</comment>
<dbReference type="Gene3D" id="3.10.10.10">
    <property type="entry name" value="HIV Type 1 Reverse Transcriptase, subunit A, domain 1"/>
    <property type="match status" value="1"/>
</dbReference>
<dbReference type="SUPFAM" id="SSF56672">
    <property type="entry name" value="DNA/RNA polymerases"/>
    <property type="match status" value="1"/>
</dbReference>
<keyword evidence="4" id="KW-0255">Endonuclease</keyword>
<feature type="domain" description="Integrase catalytic" evidence="8">
    <location>
        <begin position="1254"/>
        <end position="1422"/>
    </location>
</feature>
<evidence type="ECO:0000256" key="6">
    <source>
        <dbReference type="SAM" id="MobiDB-lite"/>
    </source>
</evidence>
<dbReference type="InterPro" id="IPR016197">
    <property type="entry name" value="Chromo-like_dom_sf"/>
</dbReference>
<feature type="non-terminal residue" evidence="9">
    <location>
        <position position="1"/>
    </location>
</feature>
<organism evidence="9 10">
    <name type="scientific">Phytophthora megakarya</name>
    <dbReference type="NCBI Taxonomy" id="4795"/>
    <lineage>
        <taxon>Eukaryota</taxon>
        <taxon>Sar</taxon>
        <taxon>Stramenopiles</taxon>
        <taxon>Oomycota</taxon>
        <taxon>Peronosporomycetes</taxon>
        <taxon>Peronosporales</taxon>
        <taxon>Peronosporaceae</taxon>
        <taxon>Phytophthora</taxon>
    </lineage>
</organism>
<dbReference type="OrthoDB" id="120865at2759"/>
<keyword evidence="3" id="KW-0540">Nuclease</keyword>
<dbReference type="PANTHER" id="PTHR37984">
    <property type="entry name" value="PROTEIN CBG26694"/>
    <property type="match status" value="1"/>
</dbReference>
<dbReference type="GO" id="GO:0003964">
    <property type="term" value="F:RNA-directed DNA polymerase activity"/>
    <property type="evidence" value="ECO:0007669"/>
    <property type="project" value="UniProtKB-KW"/>
</dbReference>
<dbReference type="GO" id="GO:0015074">
    <property type="term" value="P:DNA integration"/>
    <property type="evidence" value="ECO:0007669"/>
    <property type="project" value="InterPro"/>
</dbReference>
<dbReference type="Gene3D" id="2.40.50.40">
    <property type="match status" value="1"/>
</dbReference>
<keyword evidence="5" id="KW-0511">Multifunctional enzyme</keyword>
<evidence type="ECO:0000256" key="3">
    <source>
        <dbReference type="ARBA" id="ARBA00022722"/>
    </source>
</evidence>
<reference evidence="10" key="1">
    <citation type="submission" date="2017-03" db="EMBL/GenBank/DDBJ databases">
        <title>Phytopthora megakarya and P. palmivora, two closely related causual agents of cacao black pod achieved similar genome size and gene model numbers by different mechanisms.</title>
        <authorList>
            <person name="Ali S."/>
            <person name="Shao J."/>
            <person name="Larry D.J."/>
            <person name="Kronmiller B."/>
            <person name="Shen D."/>
            <person name="Strem M.D."/>
            <person name="Melnick R.L."/>
            <person name="Guiltinan M.J."/>
            <person name="Tyler B.M."/>
            <person name="Meinhardt L.W."/>
            <person name="Bailey B.A."/>
        </authorList>
    </citation>
    <scope>NUCLEOTIDE SEQUENCE [LARGE SCALE GENOMIC DNA]</scope>
    <source>
        <strain evidence="10">zdho120</strain>
    </source>
</reference>
<evidence type="ECO:0000259" key="8">
    <source>
        <dbReference type="PROSITE" id="PS50994"/>
    </source>
</evidence>
<dbReference type="Pfam" id="PF17919">
    <property type="entry name" value="RT_RNaseH_2"/>
    <property type="match status" value="1"/>
</dbReference>
<dbReference type="InterPro" id="IPR036397">
    <property type="entry name" value="RNaseH_sf"/>
</dbReference>
<name>A0A225VY20_9STRA</name>
<dbReference type="PROSITE" id="PS50013">
    <property type="entry name" value="CHROMO_2"/>
    <property type="match status" value="1"/>
</dbReference>
<evidence type="ECO:0000256" key="1">
    <source>
        <dbReference type="ARBA" id="ARBA00022679"/>
    </source>
</evidence>
<dbReference type="Gene3D" id="3.30.420.10">
    <property type="entry name" value="Ribonuclease H-like superfamily/Ribonuclease H"/>
    <property type="match status" value="1"/>
</dbReference>
<dbReference type="SUPFAM" id="SSF53098">
    <property type="entry name" value="Ribonuclease H-like"/>
    <property type="match status" value="1"/>
</dbReference>
<dbReference type="CDD" id="cd01647">
    <property type="entry name" value="RT_LTR"/>
    <property type="match status" value="1"/>
</dbReference>
<dbReference type="GO" id="GO:0004519">
    <property type="term" value="F:endonuclease activity"/>
    <property type="evidence" value="ECO:0007669"/>
    <property type="project" value="UniProtKB-KW"/>
</dbReference>
<proteinExistence type="predicted"/>
<dbReference type="InterPro" id="IPR050951">
    <property type="entry name" value="Retrovirus_Pol_polyprotein"/>
</dbReference>
<dbReference type="SUPFAM" id="SSF54160">
    <property type="entry name" value="Chromo domain-like"/>
    <property type="match status" value="1"/>
</dbReference>
<sequence length="1750" mass="195968">MTSRYYQTSKHTDETLLEYLYRLNVAGMRAKIHYADGSPEEKRDHVELFINTLGSQDQELASRLTLMEVPDATTLEKKLRARQRGLAHQMKTLFGSNKFRQKPPATTPSPSRAVHAVHMATDEYDSEREEYASDDQLCEQGRDEEDRARLFVTDNAPPGENPRREFDSGNARLDRPKCQHCGSRRHAEGDCWSLLTCQKCAGKHPTDQCLQACKACGDVHEAGKCTLEEFFNQLRQWFDPQKHAGAEVPILDTTFAREVGCLIDTSVTQECVGIRDETYFTIGKIRIEITLAGDLVYYADLWVGDLVGQHAILGMDFMVPAGVRIDAADGTACLPDEVRIHLIGRQPLYRSKMPAVNIPSLTRIAVGDSYDVPLRPEKMAPKLWVTRGVTWVASVTKARVGCRTYFRVTNVGVKTDILDTHTTIAWWTPVDAVPRAFGFVQPGSRKYDEWQNLAYGATAEVNDGELFQAPEIPMTEQREYQDPKSILRRTETEVETGSERRGSVMMTTAVERGSTGGLKKMMETRDAGVLKSEPAGSPATKTSDNVEAPDLKLEDIPEYENADAEVILHESSELFTEDLEAEMAVLPEIPLTADVKIEDLKVGRPADVEPEEAAGMEERLRNALPPAAKGVACDINVGNARPIAQRVRKISSQFREKLADLIRGLISARMVRASKSPWASPFVIIVKENGVDIRLCVDYRLVNSLTQLIIYPMPLVTDLLEDLDKYKWYCSLDMTSGFWVVPMTDRARLISAFITPFGLFEWLHTPFGLCNAPRIYQRLIDNALYGFWKLSPTGDTRDVFNDGDPAKPGTRSVLEWHLSISVEKSEWGVSRVAYLGHEVSEFGLGAKPKNLESLVTLEFPRTLKGLQSFLGSLNYFHRFIPEFAIYATVLYSLSERDFGEYVTDPKARNQGKWVHAKRAFETLRAKIATTPMLRHFDAGKQPVVILYASDWAISAVLAQEDDGMYMPVKFTSRTLKPNELNYNITVNEILALLRVLNDGYTMLVGKTIRVLTRHTTLGWLFRTKAIHERGKEILGTLAACITPRAHVDTTLEEIAPRKRIPRTTTIPVPKIGSAERLHVVSFDASARVKQEGGAFSAIVWELPNWDVVRAALGYAEDIMVNEAEYRVNRTTTTRKPDVLQELVVQRIRLDRVRVAQEEELWISNLKQFLEGNIGELSKREVRDCVKLASQYEVGESGLPYYHVRGNESAEDRDVIMKLVVPETFRDDILHHYHASLEDRERKTDDPRESPGNIVATYPFQVIAMDHIPSLPASHKGNTELLVWVDLFTGFVIEKASTSRTAQTVAESYEEAVNCRFGASEAIRHHREPGFMSDFFRAINRLMGQRQRATLAYRPQANGAAERMVQTITRTIKMYIADVEQRDWDEYAERLTYTLNTAHKPVVGDCEFNAITRSPEHKRWSSSARLSKSGPDVTTNGRRSTRSPRDPKSGSILTASSPVTRALAHMWHGPFRVAELVNTYAARLETSDTPYQLFPIVHLSKLKPVREFPSRPELRLTVPLDERFDYDEELLPEDSWEARELDDGIYEVERILNVREGRVTRYGRATREFKVKWKGYPDASWVDELDLNFGGLLYDFLRQRTVDATTGTGVGGVDTEVAPGVDAAVVGVVEAAVNIAADVGVEDDANDPPGFEGEGVVTGFAAEDDADDTTGVEVTGVGATDVVVDDVVVVGVAGRVDDLRVEDRRDARAEAPDRVVSDVGGCPVTGSSAQTRGQRVTYATSDLATNSRLSE</sequence>
<gene>
    <name evidence="9" type="ORF">PHMEG_00016934</name>
</gene>
<keyword evidence="9" id="KW-0695">RNA-directed DNA polymerase</keyword>
<dbReference type="Gene3D" id="2.40.70.10">
    <property type="entry name" value="Acid Proteases"/>
    <property type="match status" value="1"/>
</dbReference>
<dbReference type="SMART" id="SM00298">
    <property type="entry name" value="CHROMO"/>
    <property type="match status" value="1"/>
</dbReference>
<dbReference type="InterPro" id="IPR021109">
    <property type="entry name" value="Peptidase_aspartic_dom_sf"/>
</dbReference>
<dbReference type="CDD" id="cd00024">
    <property type="entry name" value="CD_CSD"/>
    <property type="match status" value="1"/>
</dbReference>
<dbReference type="Gene3D" id="3.30.70.270">
    <property type="match status" value="2"/>
</dbReference>
<dbReference type="InterPro" id="IPR041577">
    <property type="entry name" value="RT_RNaseH_2"/>
</dbReference>
<evidence type="ECO:0000313" key="10">
    <source>
        <dbReference type="Proteomes" id="UP000198211"/>
    </source>
</evidence>
<dbReference type="InterPro" id="IPR000477">
    <property type="entry name" value="RT_dom"/>
</dbReference>
<protein>
    <submittedName>
        <fullName evidence="9">Reverse transcriptase</fullName>
    </submittedName>
</protein>
<keyword evidence="4" id="KW-0378">Hydrolase</keyword>
<dbReference type="InterPro" id="IPR012337">
    <property type="entry name" value="RNaseH-like_sf"/>
</dbReference>
<keyword evidence="2" id="KW-0548">Nucleotidyltransferase</keyword>
<dbReference type="GO" id="GO:0003676">
    <property type="term" value="F:nucleic acid binding"/>
    <property type="evidence" value="ECO:0007669"/>
    <property type="project" value="InterPro"/>
</dbReference>
<feature type="region of interest" description="Disordered" evidence="6">
    <location>
        <begin position="1717"/>
        <end position="1750"/>
    </location>
</feature>
<dbReference type="PROSITE" id="PS50994">
    <property type="entry name" value="INTEGRASE"/>
    <property type="match status" value="1"/>
</dbReference>
<evidence type="ECO:0000256" key="2">
    <source>
        <dbReference type="ARBA" id="ARBA00022695"/>
    </source>
</evidence>
<evidence type="ECO:0000256" key="4">
    <source>
        <dbReference type="ARBA" id="ARBA00022759"/>
    </source>
</evidence>
<feature type="domain" description="Chromo" evidence="7">
    <location>
        <begin position="1545"/>
        <end position="1607"/>
    </location>
</feature>
<accession>A0A225VY20</accession>
<feature type="compositionally biased region" description="Polar residues" evidence="6">
    <location>
        <begin position="1420"/>
        <end position="1437"/>
    </location>
</feature>
<feature type="region of interest" description="Disordered" evidence="6">
    <location>
        <begin position="1418"/>
        <end position="1452"/>
    </location>
</feature>
<dbReference type="Proteomes" id="UP000198211">
    <property type="component" value="Unassembled WGS sequence"/>
</dbReference>
<feature type="compositionally biased region" description="Polar residues" evidence="6">
    <location>
        <begin position="1724"/>
        <end position="1750"/>
    </location>
</feature>
<keyword evidence="1" id="KW-0808">Transferase</keyword>
<dbReference type="InterPro" id="IPR043502">
    <property type="entry name" value="DNA/RNA_pol_sf"/>
</dbReference>